<evidence type="ECO:0000256" key="3">
    <source>
        <dbReference type="SAM" id="SignalP"/>
    </source>
</evidence>
<dbReference type="PANTHER" id="PTHR47572">
    <property type="entry name" value="LIPOPROTEIN-RELATED"/>
    <property type="match status" value="1"/>
</dbReference>
<proteinExistence type="inferred from homology"/>
<dbReference type="InterPro" id="IPR051262">
    <property type="entry name" value="SMP-30/CGR1_Lactonase"/>
</dbReference>
<evidence type="ECO:0000313" key="5">
    <source>
        <dbReference type="EMBL" id="GAA4710291.1"/>
    </source>
</evidence>
<dbReference type="InterPro" id="IPR013658">
    <property type="entry name" value="SGL"/>
</dbReference>
<reference evidence="6" key="1">
    <citation type="journal article" date="2019" name="Int. J. Syst. Evol. Microbiol.">
        <title>The Global Catalogue of Microorganisms (GCM) 10K type strain sequencing project: providing services to taxonomists for standard genome sequencing and annotation.</title>
        <authorList>
            <consortium name="The Broad Institute Genomics Platform"/>
            <consortium name="The Broad Institute Genome Sequencing Center for Infectious Disease"/>
            <person name="Wu L."/>
            <person name="Ma J."/>
        </authorList>
    </citation>
    <scope>NUCLEOTIDE SEQUENCE [LARGE SCALE GENOMIC DNA]</scope>
    <source>
        <strain evidence="6">JCM 17975</strain>
    </source>
</reference>
<dbReference type="SUPFAM" id="SSF63829">
    <property type="entry name" value="Calcium-dependent phosphotriesterase"/>
    <property type="match status" value="1"/>
</dbReference>
<dbReference type="RefSeq" id="WP_253868263.1">
    <property type="nucleotide sequence ID" value="NZ_BAABHM010000016.1"/>
</dbReference>
<dbReference type="Pfam" id="PF08450">
    <property type="entry name" value="SGL"/>
    <property type="match status" value="1"/>
</dbReference>
<evidence type="ECO:0000256" key="1">
    <source>
        <dbReference type="ARBA" id="ARBA00008853"/>
    </source>
</evidence>
<sequence>MTGHRSGSARTSALRALPALVGVGLLLGCAAPGTADDAGGRPHEPAPERTAERVLQVTSVHESTGMTLLEGPTFGPDGNLYVVDVTAPAGEPKVLRVDVAERAVTPVLTDDDSAYTSAQFSPHDGRLYLTDFVSGGIDTVTADGEDPRTFFSGDVDGLPMRPDDVAFDESGNLYVTDTTGYADPSWEPKGRIVRIDRETAEPTVLARDLPAPNGISFSPDFASLWVSHNTGNRVDYLGLDDDGTEVTTAYPAIYFSGGKSQVDSTAVDAAGNLYQGVHGQAKVFVYSPTGELLTTVSLPHRTKGLTSATNVAIRPGTTDAFMTVSGSAGGFVYEFDALATGIRQSNGG</sequence>
<protein>
    <submittedName>
        <fullName evidence="5">SMP-30/gluconolactonase/LRE family protein</fullName>
    </submittedName>
</protein>
<comment type="caution">
    <text evidence="5">The sequence shown here is derived from an EMBL/GenBank/DDBJ whole genome shotgun (WGS) entry which is preliminary data.</text>
</comment>
<evidence type="ECO:0000313" key="6">
    <source>
        <dbReference type="Proteomes" id="UP001500843"/>
    </source>
</evidence>
<comment type="similarity">
    <text evidence="1">Belongs to the SMP-30/CGR1 family.</text>
</comment>
<accession>A0ABP8XLX9</accession>
<feature type="chain" id="PRO_5045472655" evidence="3">
    <location>
        <begin position="36"/>
        <end position="348"/>
    </location>
</feature>
<evidence type="ECO:0000259" key="4">
    <source>
        <dbReference type="Pfam" id="PF08450"/>
    </source>
</evidence>
<dbReference type="PROSITE" id="PS51257">
    <property type="entry name" value="PROKAR_LIPOPROTEIN"/>
    <property type="match status" value="1"/>
</dbReference>
<name>A0ABP8XLX9_9MICO</name>
<dbReference type="PANTHER" id="PTHR47572:SF4">
    <property type="entry name" value="LACTONASE DRP35"/>
    <property type="match status" value="1"/>
</dbReference>
<feature type="domain" description="SMP-30/Gluconolactonase/LRE-like region" evidence="4">
    <location>
        <begin position="70"/>
        <end position="301"/>
    </location>
</feature>
<evidence type="ECO:0000256" key="2">
    <source>
        <dbReference type="ARBA" id="ARBA00022801"/>
    </source>
</evidence>
<dbReference type="EMBL" id="BAABHM010000016">
    <property type="protein sequence ID" value="GAA4710291.1"/>
    <property type="molecule type" value="Genomic_DNA"/>
</dbReference>
<feature type="signal peptide" evidence="3">
    <location>
        <begin position="1"/>
        <end position="35"/>
    </location>
</feature>
<gene>
    <name evidence="5" type="ORF">GCM10023198_36340</name>
</gene>
<keyword evidence="3" id="KW-0732">Signal</keyword>
<dbReference type="Proteomes" id="UP001500843">
    <property type="component" value="Unassembled WGS sequence"/>
</dbReference>
<keyword evidence="2" id="KW-0378">Hydrolase</keyword>
<dbReference type="Gene3D" id="2.120.10.30">
    <property type="entry name" value="TolB, C-terminal domain"/>
    <property type="match status" value="1"/>
</dbReference>
<organism evidence="5 6">
    <name type="scientific">Promicromonospora umidemergens</name>
    <dbReference type="NCBI Taxonomy" id="629679"/>
    <lineage>
        <taxon>Bacteria</taxon>
        <taxon>Bacillati</taxon>
        <taxon>Actinomycetota</taxon>
        <taxon>Actinomycetes</taxon>
        <taxon>Micrococcales</taxon>
        <taxon>Promicromonosporaceae</taxon>
        <taxon>Promicromonospora</taxon>
    </lineage>
</organism>
<dbReference type="InterPro" id="IPR011042">
    <property type="entry name" value="6-blade_b-propeller_TolB-like"/>
</dbReference>
<keyword evidence="6" id="KW-1185">Reference proteome</keyword>